<evidence type="ECO:0000256" key="6">
    <source>
        <dbReference type="SAM" id="Phobius"/>
    </source>
</evidence>
<dbReference type="SUPFAM" id="SSF103473">
    <property type="entry name" value="MFS general substrate transporter"/>
    <property type="match status" value="1"/>
</dbReference>
<protein>
    <submittedName>
        <fullName evidence="7">Uncharacterized protein</fullName>
    </submittedName>
</protein>
<keyword evidence="3 6" id="KW-0812">Transmembrane</keyword>
<organism evidence="7">
    <name type="scientific">Ananas comosus var. bracteatus</name>
    <name type="common">red pineapple</name>
    <dbReference type="NCBI Taxonomy" id="296719"/>
    <lineage>
        <taxon>Eukaryota</taxon>
        <taxon>Viridiplantae</taxon>
        <taxon>Streptophyta</taxon>
        <taxon>Embryophyta</taxon>
        <taxon>Tracheophyta</taxon>
        <taxon>Spermatophyta</taxon>
        <taxon>Magnoliopsida</taxon>
        <taxon>Liliopsida</taxon>
        <taxon>Poales</taxon>
        <taxon>Bromeliaceae</taxon>
        <taxon>Bromelioideae</taxon>
        <taxon>Ananas</taxon>
    </lineage>
</organism>
<gene>
    <name evidence="7" type="ORF">CB5_LOCUS9993</name>
</gene>
<dbReference type="InterPro" id="IPR036259">
    <property type="entry name" value="MFS_trans_sf"/>
</dbReference>
<comment type="subcellular location">
    <subcellularLocation>
        <location evidence="1">Membrane</location>
        <topology evidence="1">Multi-pass membrane protein</topology>
    </subcellularLocation>
</comment>
<feature type="transmembrane region" description="Helical" evidence="6">
    <location>
        <begin position="392"/>
        <end position="410"/>
    </location>
</feature>
<keyword evidence="4 6" id="KW-1133">Transmembrane helix</keyword>
<dbReference type="GO" id="GO:0016020">
    <property type="term" value="C:membrane"/>
    <property type="evidence" value="ECO:0007669"/>
    <property type="project" value="UniProtKB-SubCell"/>
</dbReference>
<evidence type="ECO:0000256" key="5">
    <source>
        <dbReference type="ARBA" id="ARBA00023136"/>
    </source>
</evidence>
<keyword evidence="5 6" id="KW-0472">Membrane</keyword>
<dbReference type="AlphaFoldDB" id="A0A6V7P7K3"/>
<feature type="transmembrane region" description="Helical" evidence="6">
    <location>
        <begin position="162"/>
        <end position="181"/>
    </location>
</feature>
<feature type="transmembrane region" description="Helical" evidence="6">
    <location>
        <begin position="187"/>
        <end position="213"/>
    </location>
</feature>
<evidence type="ECO:0000256" key="4">
    <source>
        <dbReference type="ARBA" id="ARBA00022989"/>
    </source>
</evidence>
<feature type="transmembrane region" description="Helical" evidence="6">
    <location>
        <begin position="290"/>
        <end position="312"/>
    </location>
</feature>
<dbReference type="Pfam" id="PF00854">
    <property type="entry name" value="PTR2"/>
    <property type="match status" value="1"/>
</dbReference>
<name>A0A6V7P7K3_ANACO</name>
<feature type="transmembrane region" description="Helical" evidence="6">
    <location>
        <begin position="82"/>
        <end position="105"/>
    </location>
</feature>
<accession>A0A6V7P7K3</accession>
<evidence type="ECO:0000256" key="3">
    <source>
        <dbReference type="ARBA" id="ARBA00022692"/>
    </source>
</evidence>
<reference evidence="7" key="1">
    <citation type="submission" date="2020-07" db="EMBL/GenBank/DDBJ databases">
        <authorList>
            <person name="Lin J."/>
        </authorList>
    </citation>
    <scope>NUCLEOTIDE SEQUENCE</scope>
</reference>
<proteinExistence type="inferred from homology"/>
<evidence type="ECO:0000256" key="1">
    <source>
        <dbReference type="ARBA" id="ARBA00004141"/>
    </source>
</evidence>
<sequence length="424" mass="47763">MALEKRTTGLSKSCILIIVVASVERFAYKGVASNLVTYLTDVVKMSMSSAAKCVSTWSGVTSMLPLITAILADSYWDRYSTIMASALLYVVVRTCELNLMGIAACMDAMHFTFSPPLFNLHRAGGYNPSLQAFGADQLEIEDDSHCSQGDDKSKVKSLFFQWWYFGICSGSLLGNSLMPYIQDSFGWALGFAIPSGMMSLSVASFLCGTRFYVHKQAKIHNRPQESIIQVIKTFAAKILNRKFRLPSRDDDDDVLELELQEKPLKDDFNGPEGLDRDLAKLDEPPRITKTILRLFPIWTMLLMFAVIFQQPITFFTKQGMMMNHRIGSSFVVPPQCFRPSTMRTIGIALYLSVFGVGSFLSSFLISFVEMINGKFGKNNSWFSDDPREARLYNYYWFLALLSSISFLIFAKLSRHYNTLNSSAK</sequence>
<evidence type="ECO:0000313" key="7">
    <source>
        <dbReference type="EMBL" id="CAD1826782.1"/>
    </source>
</evidence>
<comment type="similarity">
    <text evidence="2">Belongs to the major facilitator superfamily. Proton-dependent oligopeptide transporter (POT/PTR) (TC 2.A.17) family.</text>
</comment>
<dbReference type="GO" id="GO:0022857">
    <property type="term" value="F:transmembrane transporter activity"/>
    <property type="evidence" value="ECO:0007669"/>
    <property type="project" value="InterPro"/>
</dbReference>
<dbReference type="PANTHER" id="PTHR11654">
    <property type="entry name" value="OLIGOPEPTIDE TRANSPORTER-RELATED"/>
    <property type="match status" value="1"/>
</dbReference>
<dbReference type="EMBL" id="LR862146">
    <property type="protein sequence ID" value="CAD1826782.1"/>
    <property type="molecule type" value="Genomic_DNA"/>
</dbReference>
<feature type="transmembrane region" description="Helical" evidence="6">
    <location>
        <begin position="347"/>
        <end position="371"/>
    </location>
</feature>
<feature type="transmembrane region" description="Helical" evidence="6">
    <location>
        <begin position="54"/>
        <end position="76"/>
    </location>
</feature>
<dbReference type="InterPro" id="IPR000109">
    <property type="entry name" value="POT_fam"/>
</dbReference>
<evidence type="ECO:0000256" key="2">
    <source>
        <dbReference type="ARBA" id="ARBA00005982"/>
    </source>
</evidence>
<dbReference type="Gene3D" id="1.20.1250.20">
    <property type="entry name" value="MFS general substrate transporter like domains"/>
    <property type="match status" value="2"/>
</dbReference>